<organism evidence="3">
    <name type="scientific">Arion vulgaris</name>
    <dbReference type="NCBI Taxonomy" id="1028688"/>
    <lineage>
        <taxon>Eukaryota</taxon>
        <taxon>Metazoa</taxon>
        <taxon>Spiralia</taxon>
        <taxon>Lophotrochozoa</taxon>
        <taxon>Mollusca</taxon>
        <taxon>Gastropoda</taxon>
        <taxon>Heterobranchia</taxon>
        <taxon>Euthyneura</taxon>
        <taxon>Panpulmonata</taxon>
        <taxon>Eupulmonata</taxon>
        <taxon>Stylommatophora</taxon>
        <taxon>Helicina</taxon>
        <taxon>Arionoidea</taxon>
        <taxon>Arionidae</taxon>
        <taxon>Arion</taxon>
    </lineage>
</organism>
<feature type="signal peptide" evidence="1">
    <location>
        <begin position="1"/>
        <end position="25"/>
    </location>
</feature>
<dbReference type="EMBL" id="HACG01047769">
    <property type="protein sequence ID" value="CEK94634.1"/>
    <property type="molecule type" value="Transcribed_RNA"/>
</dbReference>
<keyword evidence="1" id="KW-0732">Signal</keyword>
<sequence>MFTANCMYLFTDFIFCLHCAKRAEAEKTYLNRLSVEDHFIDGKQLQTSS</sequence>
<protein>
    <submittedName>
        <fullName evidence="3">Uncharacterized protein</fullName>
    </submittedName>
</protein>
<proteinExistence type="predicted"/>
<accession>A0A0B7BMW8</accession>
<evidence type="ECO:0000313" key="2">
    <source>
        <dbReference type="EMBL" id="CEK94634.1"/>
    </source>
</evidence>
<reference evidence="3" key="1">
    <citation type="submission" date="2014-12" db="EMBL/GenBank/DDBJ databases">
        <title>Insight into the proteome of Arion vulgaris.</title>
        <authorList>
            <person name="Aradska J."/>
            <person name="Bulat T."/>
            <person name="Smidak R."/>
            <person name="Sarate P."/>
            <person name="Gangsoo J."/>
            <person name="Sialana F."/>
            <person name="Bilban M."/>
            <person name="Lubec G."/>
        </authorList>
    </citation>
    <scope>NUCLEOTIDE SEQUENCE</scope>
    <source>
        <tissue evidence="3">Skin</tissue>
    </source>
</reference>
<evidence type="ECO:0000256" key="1">
    <source>
        <dbReference type="SAM" id="SignalP"/>
    </source>
</evidence>
<dbReference type="AlphaFoldDB" id="A0A0B7BMW8"/>
<evidence type="ECO:0000313" key="3">
    <source>
        <dbReference type="EMBL" id="CEK94639.1"/>
    </source>
</evidence>
<dbReference type="EMBL" id="HACG01047774">
    <property type="protein sequence ID" value="CEK94639.1"/>
    <property type="molecule type" value="Transcribed_RNA"/>
</dbReference>
<gene>
    <name evidence="3" type="primary">ORF201948</name>
    <name evidence="2" type="synonym">ORF201934</name>
</gene>
<name>A0A0B7BMW8_9EUPU</name>
<feature type="chain" id="PRO_5007391549" evidence="1">
    <location>
        <begin position="26"/>
        <end position="49"/>
    </location>
</feature>